<dbReference type="GO" id="GO:0006260">
    <property type="term" value="P:DNA replication"/>
    <property type="evidence" value="ECO:0007669"/>
    <property type="project" value="UniProtKB-KW"/>
</dbReference>
<dbReference type="SUPFAM" id="SSF52540">
    <property type="entry name" value="P-loop containing nucleoside triphosphate hydrolases"/>
    <property type="match status" value="1"/>
</dbReference>
<dbReference type="EMBL" id="MW046458">
    <property type="protein sequence ID" value="QTE03871.1"/>
    <property type="molecule type" value="Genomic_DNA"/>
</dbReference>
<evidence type="ECO:0000256" key="1">
    <source>
        <dbReference type="ARBA" id="ARBA00004147"/>
    </source>
</evidence>
<feature type="domain" description="Parvovirus non-structural protein 1 helicase" evidence="6">
    <location>
        <begin position="208"/>
        <end position="327"/>
    </location>
</feature>
<dbReference type="Pfam" id="PF01057">
    <property type="entry name" value="Parvo_NS1"/>
    <property type="match status" value="1"/>
</dbReference>
<dbReference type="Gene3D" id="3.40.50.300">
    <property type="entry name" value="P-loop containing nucleotide triphosphate hydrolases"/>
    <property type="match status" value="1"/>
</dbReference>
<dbReference type="GO" id="GO:0042025">
    <property type="term" value="C:host cell nucleus"/>
    <property type="evidence" value="ECO:0007669"/>
    <property type="project" value="UniProtKB-SubCell"/>
</dbReference>
<evidence type="ECO:0000256" key="3">
    <source>
        <dbReference type="ARBA" id="ARBA00022705"/>
    </source>
</evidence>
<keyword evidence="2" id="KW-1048">Host nucleus</keyword>
<comment type="subcellular location">
    <subcellularLocation>
        <location evidence="1">Host nucleus</location>
    </subcellularLocation>
</comment>
<dbReference type="InterPro" id="IPR001257">
    <property type="entry name" value="Parvovirus_NS1_helicase"/>
</dbReference>
<evidence type="ECO:0000256" key="4">
    <source>
        <dbReference type="ARBA" id="ARBA00022741"/>
    </source>
</evidence>
<sequence length="394" mass="46455">MTTQNRQVYFHTIDRQWDCRFNVPTDEDLASLLTSIKSEWDAGKFKYVLVSGLEIGQRVYQDDYNLRHVHVAVIFNNRVSKSAILKNWGIKQGLGYYLVPRNRDYRYSGWRIHHSKKESKINPDEPILFEEGTLPPDDKWTKAPEATEVEKKRKIDDVLIEMKGMIERDECEEAFAKFPRTYITYGEKIKAMILQRRDFAVKEGNPHMWIYGVPGSGKTALLTYIYPEYYKKNLYNKFFDLYDPKHHTHVILEDLDHEAVETLTVNFLKTLCDEAGFAVDQKFKTPQLAKTTVLVTSNFTLHEVLPEDMPGRRENMNALLRRFWHVNIFDMLRLLQLKKLDKWDLAKLKKEGNTDPGKIFMTWDYVRNVPLCEPLKTPEEYQIMLRDYYFGASV</sequence>
<keyword evidence="4" id="KW-0547">Nucleotide-binding</keyword>
<organism evidence="7">
    <name type="scientific">Cygnus columbianus parvo-like hybrid virus</name>
    <dbReference type="NCBI Taxonomy" id="2794509"/>
    <lineage>
        <taxon>Viruses</taxon>
        <taxon>Monodnaviria</taxon>
        <taxon>Shotokuvirae</taxon>
        <taxon>Cossaviricota</taxon>
        <taxon>Quintoviricetes</taxon>
        <taxon>Piccovirales</taxon>
        <taxon>Parvoviridae</taxon>
    </lineage>
</organism>
<reference evidence="7" key="1">
    <citation type="submission" date="2020-09" db="EMBL/GenBank/DDBJ databases">
        <title>Parvovirus dark matter in the feces of wild birds.</title>
        <authorList>
            <person name="Dai Z."/>
            <person name="Yang S."/>
            <person name="Zhang W."/>
        </authorList>
    </citation>
    <scope>NUCLEOTIDE SEQUENCE</scope>
    <source>
        <strain evidence="7">Swn66par02</strain>
    </source>
</reference>
<evidence type="ECO:0000313" key="7">
    <source>
        <dbReference type="EMBL" id="QTE03871.1"/>
    </source>
</evidence>
<dbReference type="InterPro" id="IPR027417">
    <property type="entry name" value="P-loop_NTPase"/>
</dbReference>
<keyword evidence="5" id="KW-0067">ATP-binding</keyword>
<dbReference type="GO" id="GO:0019079">
    <property type="term" value="P:viral genome replication"/>
    <property type="evidence" value="ECO:0007669"/>
    <property type="project" value="InterPro"/>
</dbReference>
<proteinExistence type="predicted"/>
<dbReference type="GO" id="GO:0005524">
    <property type="term" value="F:ATP binding"/>
    <property type="evidence" value="ECO:0007669"/>
    <property type="project" value="UniProtKB-KW"/>
</dbReference>
<evidence type="ECO:0000256" key="5">
    <source>
        <dbReference type="ARBA" id="ARBA00022840"/>
    </source>
</evidence>
<accession>A0A8A4XCB0</accession>
<evidence type="ECO:0000259" key="6">
    <source>
        <dbReference type="Pfam" id="PF01057"/>
    </source>
</evidence>
<protein>
    <submittedName>
        <fullName evidence="7">Replication protein</fullName>
    </submittedName>
</protein>
<evidence type="ECO:0000256" key="2">
    <source>
        <dbReference type="ARBA" id="ARBA00022562"/>
    </source>
</evidence>
<keyword evidence="3" id="KW-0235">DNA replication</keyword>
<name>A0A8A4XCB0_9VIRU</name>